<dbReference type="Gene3D" id="1.25.40.80">
    <property type="match status" value="1"/>
</dbReference>
<evidence type="ECO:0000256" key="4">
    <source>
        <dbReference type="ARBA" id="ARBA00022827"/>
    </source>
</evidence>
<dbReference type="InterPro" id="IPR002081">
    <property type="entry name" value="Cryptochrome/DNA_photolyase_1"/>
</dbReference>
<dbReference type="InterPro" id="IPR014729">
    <property type="entry name" value="Rossmann-like_a/b/a_fold"/>
</dbReference>
<evidence type="ECO:0000313" key="8">
    <source>
        <dbReference type="Proteomes" id="UP001623232"/>
    </source>
</evidence>
<dbReference type="SUPFAM" id="SSF48173">
    <property type="entry name" value="Cryptochrome/photolyase FAD-binding domain"/>
    <property type="match status" value="1"/>
</dbReference>
<accession>A0ABZ2XPS0</accession>
<comment type="similarity">
    <text evidence="5">Belongs to the DNA photolyase family.</text>
</comment>
<comment type="cofactor">
    <cofactor evidence="2">
        <name>FAD</name>
        <dbReference type="ChEBI" id="CHEBI:57692"/>
    </cofactor>
</comment>
<dbReference type="PRINTS" id="PR00147">
    <property type="entry name" value="DNAPHOTLYASE"/>
</dbReference>
<keyword evidence="7" id="KW-0456">Lyase</keyword>
<dbReference type="SUPFAM" id="SSF52425">
    <property type="entry name" value="Cryptochrome/photolyase, N-terminal domain"/>
    <property type="match status" value="1"/>
</dbReference>
<keyword evidence="3 5" id="KW-0285">Flavoprotein</keyword>
<dbReference type="RefSeq" id="WP_406644575.1">
    <property type="nucleotide sequence ID" value="NZ_CP123584.1"/>
</dbReference>
<evidence type="ECO:0000259" key="6">
    <source>
        <dbReference type="PROSITE" id="PS51645"/>
    </source>
</evidence>
<protein>
    <submittedName>
        <fullName evidence="7">Deoxyribodipyrimidine photo-lyase</fullName>
        <ecNumber evidence="7">4.1.99.3</ecNumber>
    </submittedName>
</protein>
<proteinExistence type="inferred from homology"/>
<evidence type="ECO:0000256" key="1">
    <source>
        <dbReference type="ARBA" id="ARBA00001932"/>
    </source>
</evidence>
<dbReference type="EC" id="4.1.99.3" evidence="7"/>
<evidence type="ECO:0000256" key="3">
    <source>
        <dbReference type="ARBA" id="ARBA00022630"/>
    </source>
</evidence>
<dbReference type="InterPro" id="IPR036155">
    <property type="entry name" value="Crypto/Photolyase_N_sf"/>
</dbReference>
<evidence type="ECO:0000256" key="5">
    <source>
        <dbReference type="RuleBase" id="RU004182"/>
    </source>
</evidence>
<keyword evidence="8" id="KW-1185">Reference proteome</keyword>
<feature type="domain" description="Photolyase/cryptochrome alpha/beta" evidence="6">
    <location>
        <begin position="5"/>
        <end position="131"/>
    </location>
</feature>
<dbReference type="Proteomes" id="UP001623232">
    <property type="component" value="Chromosome"/>
</dbReference>
<keyword evidence="5" id="KW-0157">Chromophore</keyword>
<dbReference type="InterPro" id="IPR036134">
    <property type="entry name" value="Crypto/Photolyase_FAD-like_sf"/>
</dbReference>
<organism evidence="7 8">
    <name type="scientific">Aliisedimentitalea scapharcae</name>
    <dbReference type="NCBI Taxonomy" id="1524259"/>
    <lineage>
        <taxon>Bacteria</taxon>
        <taxon>Pseudomonadati</taxon>
        <taxon>Pseudomonadota</taxon>
        <taxon>Alphaproteobacteria</taxon>
        <taxon>Rhodobacterales</taxon>
        <taxon>Roseobacteraceae</taxon>
        <taxon>Aliisedimentitalea</taxon>
    </lineage>
</organism>
<dbReference type="InterPro" id="IPR006050">
    <property type="entry name" value="DNA_photolyase_N"/>
</dbReference>
<sequence>MDEPTPVIWWVRRDLRLTDNPALHAACATGRPVIPVYVLDPLDEQMGAAPKFRLGLGMEALSRALQNRGSDLVLRRGDAHTVVSQLAQETGAKEVFAARAYHPDEIARDLQVQDALDHIGVAPRWHAGRLLFDPYTVKTAAGGFFKVFTPFWKAVRPLGIAACLSDPSRIPAPRHWPISGRLEDWNLASSMNRGAQVVLRYCQVGEAAALDRLHQFTDEQIASYGNDRDLPGQDATSRLSQNLTWGEISPRQMWHSGQVAMAQGRPGAETFLKQLVWREFAYHLMVHTPHILTENWRAGWERFPWLGEEAESARIWQRGQTGVDFVDAAMRELYTTGYMHNRLRMITASYLCKHLMVHWKIGMKWFEDCLVDWDPACNAMGWQWVAGSGPDAAPFFRVFNPERQRDRFDPKQTYLQRWIAEGQTHPPQTATDFFDAIPYQWRMTPADLRPDPVISLAQGRARALDAYKSLSK</sequence>
<dbReference type="Gene3D" id="1.10.579.10">
    <property type="entry name" value="DNA Cyclobutane Dipyrimidine Photolyase, subunit A, domain 3"/>
    <property type="match status" value="1"/>
</dbReference>
<evidence type="ECO:0000313" key="7">
    <source>
        <dbReference type="EMBL" id="WZK87332.1"/>
    </source>
</evidence>
<evidence type="ECO:0000256" key="2">
    <source>
        <dbReference type="ARBA" id="ARBA00001974"/>
    </source>
</evidence>
<keyword evidence="4 5" id="KW-0274">FAD</keyword>
<dbReference type="PANTHER" id="PTHR11455">
    <property type="entry name" value="CRYPTOCHROME"/>
    <property type="match status" value="1"/>
</dbReference>
<dbReference type="Pfam" id="PF03441">
    <property type="entry name" value="FAD_binding_7"/>
    <property type="match status" value="1"/>
</dbReference>
<reference evidence="7 8" key="1">
    <citation type="submission" date="2023-04" db="EMBL/GenBank/DDBJ databases">
        <title>Complete genome sequence of Alisedimentitalea scapharcae.</title>
        <authorList>
            <person name="Rong J.-C."/>
            <person name="Yi M.-L."/>
            <person name="Zhao Q."/>
        </authorList>
    </citation>
    <scope>NUCLEOTIDE SEQUENCE [LARGE SCALE GENOMIC DNA]</scope>
    <source>
        <strain evidence="7 8">KCTC 42119</strain>
    </source>
</reference>
<dbReference type="Pfam" id="PF00875">
    <property type="entry name" value="DNA_photolyase"/>
    <property type="match status" value="1"/>
</dbReference>
<comment type="cofactor">
    <cofactor evidence="1">
        <name>(6R)-5,10-methylene-5,6,7,8-tetrahydrofolate</name>
        <dbReference type="ChEBI" id="CHEBI:15636"/>
    </cofactor>
</comment>
<dbReference type="GO" id="GO:0003904">
    <property type="term" value="F:deoxyribodipyrimidine photo-lyase activity"/>
    <property type="evidence" value="ECO:0007669"/>
    <property type="project" value="UniProtKB-EC"/>
</dbReference>
<dbReference type="PROSITE" id="PS51645">
    <property type="entry name" value="PHR_CRY_ALPHA_BETA"/>
    <property type="match status" value="1"/>
</dbReference>
<dbReference type="Gene3D" id="3.40.50.620">
    <property type="entry name" value="HUPs"/>
    <property type="match status" value="1"/>
</dbReference>
<gene>
    <name evidence="7" type="ORF">QEZ52_11930</name>
</gene>
<dbReference type="InterPro" id="IPR005101">
    <property type="entry name" value="Cryptochr/Photolyase_FAD-bd"/>
</dbReference>
<dbReference type="EMBL" id="CP123584">
    <property type="protein sequence ID" value="WZK87332.1"/>
    <property type="molecule type" value="Genomic_DNA"/>
</dbReference>
<dbReference type="PANTHER" id="PTHR11455:SF9">
    <property type="entry name" value="CRYPTOCHROME CIRCADIAN CLOCK 5 ISOFORM X1"/>
    <property type="match status" value="1"/>
</dbReference>
<name>A0ABZ2XPS0_9RHOB</name>